<evidence type="ECO:0000313" key="4">
    <source>
        <dbReference type="EMBL" id="MEQ2181532.1"/>
    </source>
</evidence>
<dbReference type="SUPFAM" id="SSF56104">
    <property type="entry name" value="SAICAR synthase-like"/>
    <property type="match status" value="1"/>
</dbReference>
<feature type="region of interest" description="Disordered" evidence="2">
    <location>
        <begin position="286"/>
        <end position="308"/>
    </location>
</feature>
<dbReference type="PROSITE" id="PS51455">
    <property type="entry name" value="PIPK"/>
    <property type="match status" value="1"/>
</dbReference>
<dbReference type="PANTHER" id="PTHR23086">
    <property type="entry name" value="PHOSPHATIDYLINOSITOL-4-PHOSPHATE 5-KINASE"/>
    <property type="match status" value="1"/>
</dbReference>
<feature type="domain" description="PIPK" evidence="3">
    <location>
        <begin position="26"/>
        <end position="333"/>
    </location>
</feature>
<accession>A0ABV0PDI8</accession>
<protein>
    <submittedName>
        <fullName evidence="4">Phosphatidylinositol 4-phosphate 5-kinase type-1 gamma</fullName>
    </submittedName>
</protein>
<dbReference type="Proteomes" id="UP001476798">
    <property type="component" value="Unassembled WGS sequence"/>
</dbReference>
<dbReference type="Gene3D" id="3.30.810.10">
    <property type="entry name" value="2-Layer Sandwich"/>
    <property type="match status" value="1"/>
</dbReference>
<gene>
    <name evidence="4" type="primary">PIP5K1C</name>
    <name evidence="4" type="ORF">GOODEAATRI_012579</name>
</gene>
<dbReference type="InterPro" id="IPR002498">
    <property type="entry name" value="PInositol-4-P-4/5-kinase_core"/>
</dbReference>
<dbReference type="PANTHER" id="PTHR23086:SF26">
    <property type="entry name" value="PHOSPHATIDYLINOSITOL 4-PHOSPHATE 5-KINASE TYPE-1 GAMMA"/>
    <property type="match status" value="1"/>
</dbReference>
<evidence type="ECO:0000313" key="5">
    <source>
        <dbReference type="Proteomes" id="UP001476798"/>
    </source>
</evidence>
<dbReference type="EMBL" id="JAHRIO010070777">
    <property type="protein sequence ID" value="MEQ2181532.1"/>
    <property type="molecule type" value="Genomic_DNA"/>
</dbReference>
<keyword evidence="5" id="KW-1185">Reference proteome</keyword>
<dbReference type="Gene3D" id="3.30.800.10">
    <property type="entry name" value="Phosphatidylinositol Phosphate Kinase II Beta"/>
    <property type="match status" value="1"/>
</dbReference>
<evidence type="ECO:0000256" key="2">
    <source>
        <dbReference type="SAM" id="MobiDB-lite"/>
    </source>
</evidence>
<reference evidence="4 5" key="1">
    <citation type="submission" date="2021-06" db="EMBL/GenBank/DDBJ databases">
        <authorList>
            <person name="Palmer J.M."/>
        </authorList>
    </citation>
    <scope>NUCLEOTIDE SEQUENCE [LARGE SCALE GENOMIC DNA]</scope>
    <source>
        <strain evidence="4 5">GA_2019</strain>
        <tissue evidence="4">Muscle</tissue>
    </source>
</reference>
<proteinExistence type="predicted"/>
<keyword evidence="1" id="KW-0808">Transferase</keyword>
<dbReference type="Pfam" id="PF01504">
    <property type="entry name" value="PIP5K"/>
    <property type="match status" value="1"/>
</dbReference>
<evidence type="ECO:0000259" key="3">
    <source>
        <dbReference type="PROSITE" id="PS51455"/>
    </source>
</evidence>
<name>A0ABV0PDI8_9TELE</name>
<comment type="caution">
    <text evidence="4">The sequence shown here is derived from an EMBL/GenBank/DDBJ whole genome shotgun (WGS) entry which is preliminary data.</text>
</comment>
<dbReference type="SMART" id="SM00330">
    <property type="entry name" value="PIPKc"/>
    <property type="match status" value="1"/>
</dbReference>
<keyword evidence="1" id="KW-0418">Kinase</keyword>
<organism evidence="4 5">
    <name type="scientific">Goodea atripinnis</name>
    <dbReference type="NCBI Taxonomy" id="208336"/>
    <lineage>
        <taxon>Eukaryota</taxon>
        <taxon>Metazoa</taxon>
        <taxon>Chordata</taxon>
        <taxon>Craniata</taxon>
        <taxon>Vertebrata</taxon>
        <taxon>Euteleostomi</taxon>
        <taxon>Actinopterygii</taxon>
        <taxon>Neopterygii</taxon>
        <taxon>Teleostei</taxon>
        <taxon>Neoteleostei</taxon>
        <taxon>Acanthomorphata</taxon>
        <taxon>Ovalentaria</taxon>
        <taxon>Atherinomorphae</taxon>
        <taxon>Cyprinodontiformes</taxon>
        <taxon>Goodeidae</taxon>
        <taxon>Goodea</taxon>
    </lineage>
</organism>
<dbReference type="InterPro" id="IPR027483">
    <property type="entry name" value="PInositol-4-P-4/5-kinase_C_sf"/>
</dbReference>
<dbReference type="InterPro" id="IPR023610">
    <property type="entry name" value="PInositol-4/5-P-5/4-kinase"/>
</dbReference>
<dbReference type="InterPro" id="IPR027484">
    <property type="entry name" value="PInositol-4-P-5-kinase_N"/>
</dbReference>
<evidence type="ECO:0000256" key="1">
    <source>
        <dbReference type="PROSITE-ProRule" id="PRU00781"/>
    </source>
</evidence>
<sequence length="333" mass="37687">MFSFAGSQFSLCSQHACGGLHSPVHCKASLDRNWFYGCEPVFCLFCSFCFVVNRWGCQESLHHRGAIQLGIGYTVGNLSSKPERDVLMQDFYVVESIFFPSVVCFCLCVSLKYSLCNEPLIELSNPGASGSVFYLTKDDEFIIKTVMHKEAEFLQKLLPGYYMNLNQNPRTLLPKFFGLYCVQSGGKNIRVVVMNNVLPRVVRMHLKYDLKGSTYKRRASKKEREKARPTFKDLDFMQDMPDGLMLDQDTYNAMVKTLQRDCLVLESFKIMDYSLLLGVHNMDQADRERQMEGSQSGSDEKRPVAQQKALYSTAMESIQGGAACRGAIDTDDA</sequence>
<keyword evidence="1" id="KW-0067">ATP-binding</keyword>
<keyword evidence="1" id="KW-0547">Nucleotide-binding</keyword>